<dbReference type="PANTHER" id="PTHR48094:SF11">
    <property type="entry name" value="GLUTATHIONE-INDEPENDENT GLYOXALASE HSP31-RELATED"/>
    <property type="match status" value="1"/>
</dbReference>
<dbReference type="GO" id="GO:0005737">
    <property type="term" value="C:cytoplasm"/>
    <property type="evidence" value="ECO:0007669"/>
    <property type="project" value="TreeGrafter"/>
</dbReference>
<gene>
    <name evidence="5" type="ORF">JJQ60_19010</name>
</gene>
<name>A0A936ZU65_9FLAO</name>
<feature type="domain" description="DJ-1/PfpI" evidence="4">
    <location>
        <begin position="66"/>
        <end position="263"/>
    </location>
</feature>
<evidence type="ECO:0000256" key="1">
    <source>
        <dbReference type="ARBA" id="ARBA00023016"/>
    </source>
</evidence>
<evidence type="ECO:0000313" key="6">
    <source>
        <dbReference type="Proteomes" id="UP000651057"/>
    </source>
</evidence>
<dbReference type="CDD" id="cd03141">
    <property type="entry name" value="GATase1_Hsp31_like"/>
    <property type="match status" value="1"/>
</dbReference>
<reference evidence="5" key="1">
    <citation type="submission" date="2021-01" db="EMBL/GenBank/DDBJ databases">
        <authorList>
            <person name="Zhong Y.L."/>
        </authorList>
    </citation>
    <scope>NUCLEOTIDE SEQUENCE</scope>
    <source>
        <strain evidence="5">KCTC 23302</strain>
    </source>
</reference>
<proteinExistence type="inferred from homology"/>
<dbReference type="Proteomes" id="UP000651057">
    <property type="component" value="Unassembled WGS sequence"/>
</dbReference>
<evidence type="ECO:0000313" key="5">
    <source>
        <dbReference type="EMBL" id="MBL0685634.1"/>
    </source>
</evidence>
<dbReference type="PANTHER" id="PTHR48094">
    <property type="entry name" value="PROTEIN/NUCLEIC ACID DEGLYCASE DJ-1-RELATED"/>
    <property type="match status" value="1"/>
</dbReference>
<dbReference type="GO" id="GO:0019243">
    <property type="term" value="P:methylglyoxal catabolic process to D-lactate via S-lactoyl-glutathione"/>
    <property type="evidence" value="ECO:0007669"/>
    <property type="project" value="TreeGrafter"/>
</dbReference>
<keyword evidence="6" id="KW-1185">Reference proteome</keyword>
<dbReference type="SUPFAM" id="SSF52317">
    <property type="entry name" value="Class I glutamine amidotransferase-like"/>
    <property type="match status" value="1"/>
</dbReference>
<evidence type="ECO:0000256" key="3">
    <source>
        <dbReference type="ARBA" id="ARBA00038493"/>
    </source>
</evidence>
<dbReference type="AlphaFoldDB" id="A0A936ZU65"/>
<keyword evidence="5" id="KW-0315">Glutamine amidotransferase</keyword>
<dbReference type="InterPro" id="IPR050325">
    <property type="entry name" value="Prot/Nucl_acid_deglycase"/>
</dbReference>
<dbReference type="GO" id="GO:0019172">
    <property type="term" value="F:glyoxalase III activity"/>
    <property type="evidence" value="ECO:0007669"/>
    <property type="project" value="TreeGrafter"/>
</dbReference>
<dbReference type="Pfam" id="PF01965">
    <property type="entry name" value="DJ-1_PfpI"/>
    <property type="match status" value="1"/>
</dbReference>
<dbReference type="RefSeq" id="WP_201923923.1">
    <property type="nucleotide sequence ID" value="NZ_BAABAX010000030.1"/>
</dbReference>
<dbReference type="EMBL" id="JAERQJ010000010">
    <property type="protein sequence ID" value="MBL0685634.1"/>
    <property type="molecule type" value="Genomic_DNA"/>
</dbReference>
<accession>A0A936ZU65</accession>
<dbReference type="InterPro" id="IPR002818">
    <property type="entry name" value="DJ-1/PfpI"/>
</dbReference>
<keyword evidence="2" id="KW-0456">Lyase</keyword>
<organism evidence="5 6">
    <name type="scientific">Aquimarina mytili</name>
    <dbReference type="NCBI Taxonomy" id="874423"/>
    <lineage>
        <taxon>Bacteria</taxon>
        <taxon>Pseudomonadati</taxon>
        <taxon>Bacteroidota</taxon>
        <taxon>Flavobacteriia</taxon>
        <taxon>Flavobacteriales</taxon>
        <taxon>Flavobacteriaceae</taxon>
        <taxon>Aquimarina</taxon>
    </lineage>
</organism>
<comment type="similarity">
    <text evidence="3">Belongs to the peptidase C56 family. HSP31-like subfamily.</text>
</comment>
<sequence length="266" mass="29187">MKKIIISMFTLALFASCGNKKESKETTEDTSTKEVTEAPKVKKVLFVLTSHSELGDTGVKTGFWVEEFATPYYHLLDKGIDITLASPKGGQPPIDPKSELADFQTESTKRFDADKETQEKLSKTLKLETVNQADYDAIFYPGGHGPLWDLSEDKNSIALIESFYANNKPVAAVCHAPAVFKNTKNTDGTPLVKDKKVTGFTNTEEAAVELTDVVPFLVEDMLKENGGIYSKGDDWSAYAVEDGLLITGQNPASAELVAEMLLKQLH</sequence>
<protein>
    <submittedName>
        <fullName evidence="5">Type 1 glutamine amidotransferase domain-containing protein</fullName>
    </submittedName>
</protein>
<evidence type="ECO:0000256" key="2">
    <source>
        <dbReference type="ARBA" id="ARBA00023239"/>
    </source>
</evidence>
<dbReference type="InterPro" id="IPR029062">
    <property type="entry name" value="Class_I_gatase-like"/>
</dbReference>
<comment type="caution">
    <text evidence="5">The sequence shown here is derived from an EMBL/GenBank/DDBJ whole genome shotgun (WGS) entry which is preliminary data.</text>
</comment>
<dbReference type="PROSITE" id="PS51257">
    <property type="entry name" value="PROKAR_LIPOPROTEIN"/>
    <property type="match status" value="1"/>
</dbReference>
<evidence type="ECO:0000259" key="4">
    <source>
        <dbReference type="Pfam" id="PF01965"/>
    </source>
</evidence>
<dbReference type="Gene3D" id="3.40.50.880">
    <property type="match status" value="1"/>
</dbReference>
<keyword evidence="1" id="KW-0346">Stress response</keyword>